<name>W9RLA5_9ROSA</name>
<evidence type="ECO:0000313" key="6">
    <source>
        <dbReference type="Proteomes" id="UP000030645"/>
    </source>
</evidence>
<dbReference type="Pfam" id="PF01582">
    <property type="entry name" value="TIR"/>
    <property type="match status" value="1"/>
</dbReference>
<organism evidence="5 6">
    <name type="scientific">Morus notabilis</name>
    <dbReference type="NCBI Taxonomy" id="981085"/>
    <lineage>
        <taxon>Eukaryota</taxon>
        <taxon>Viridiplantae</taxon>
        <taxon>Streptophyta</taxon>
        <taxon>Embryophyta</taxon>
        <taxon>Tracheophyta</taxon>
        <taxon>Spermatophyta</taxon>
        <taxon>Magnoliopsida</taxon>
        <taxon>eudicotyledons</taxon>
        <taxon>Gunneridae</taxon>
        <taxon>Pentapetalae</taxon>
        <taxon>rosids</taxon>
        <taxon>fabids</taxon>
        <taxon>Rosales</taxon>
        <taxon>Moraceae</taxon>
        <taxon>Moreae</taxon>
        <taxon>Morus</taxon>
    </lineage>
</organism>
<evidence type="ECO:0000256" key="3">
    <source>
        <dbReference type="ARBA" id="ARBA00022821"/>
    </source>
</evidence>
<dbReference type="SMART" id="SM00255">
    <property type="entry name" value="TIR"/>
    <property type="match status" value="1"/>
</dbReference>
<sequence>MAAGGSSSHITLKKIKYDGFISFRGEDTRSNFTSDLHSALSREKIKAFIDENDLKTGDEISPTLLRAIEESKLCLIILSEDYASSRWCLEELAYILQCKKTDGQSEVLPVFYNVKRSEARIEDEKLQEWRDALRKIANIFGWTSKSFRSESKLIDAIVDAVIKKLRDISTPRDDLKGLVGVVTRIEKIESLLHIGSLNVGPVGIWGIGGIGKTTLARAVFNRLSSQFEACSFLEDVREQWKKHGPNHLKNKIFSELMEGESSLPFTKDRLRKKRVLVVFDDVDDAEQFEQLVGDWFGPESKIIVTSRDQQVLRNIEVSGTYEVKELNHDDPLKLFSLHAFKEKSPTEKERELSKRAVNYAGGVPLALIVLGRHLYSKSVKEWESTLDKLQKIPDKKIHNVLKISYDSLDNTEKDIFLNIACFFKGKSKDFVEGILDGCGFFTVAGIKVLIDKALITIDMWNTLHMHDLLQMMAFEIVHVQSTDQEPRKGSRLWIADDIYHTFKYNRGIDTIEGISLDTSKLNEEISLTPGTFSQMCRLRLLMINERKVSLPQGPLPFPNSLRYMFRVIRVLPLLLHHLENLKSINLKGSRHLLRVPDLSMAPNIERIYLDFCENLVEAPSSFQYLNKLEDLSFTGCSSLCKLSVLPKNLGSLKVYTPSLEHKCYDVPRCLSCEGHISSSTRAYPQLPHFDWGPDCDHADIEINSKLEKFPEIMKTMECLKVLQLVCVAIKELPH</sequence>
<accession>W9RLA5</accession>
<evidence type="ECO:0000256" key="2">
    <source>
        <dbReference type="ARBA" id="ARBA00022737"/>
    </source>
</evidence>
<dbReference type="EMBL" id="KE345234">
    <property type="protein sequence ID" value="EXB96019.1"/>
    <property type="molecule type" value="Genomic_DNA"/>
</dbReference>
<evidence type="ECO:0000259" key="4">
    <source>
        <dbReference type="PROSITE" id="PS50104"/>
    </source>
</evidence>
<dbReference type="PRINTS" id="PR00364">
    <property type="entry name" value="DISEASERSIST"/>
</dbReference>
<keyword evidence="2" id="KW-0677">Repeat</keyword>
<dbReference type="GO" id="GO:0007165">
    <property type="term" value="P:signal transduction"/>
    <property type="evidence" value="ECO:0007669"/>
    <property type="project" value="InterPro"/>
</dbReference>
<dbReference type="GO" id="GO:0006952">
    <property type="term" value="P:defense response"/>
    <property type="evidence" value="ECO:0007669"/>
    <property type="project" value="UniProtKB-KW"/>
</dbReference>
<dbReference type="InterPro" id="IPR042197">
    <property type="entry name" value="Apaf_helical"/>
</dbReference>
<dbReference type="FunFam" id="1.10.8.430:FF:000002">
    <property type="entry name" value="Disease resistance protein (TIR-NBS-LRR class)"/>
    <property type="match status" value="1"/>
</dbReference>
<gene>
    <name evidence="5" type="ORF">L484_002958</name>
</gene>
<dbReference type="Gene3D" id="3.80.10.10">
    <property type="entry name" value="Ribonuclease Inhibitor"/>
    <property type="match status" value="1"/>
</dbReference>
<dbReference type="Gene3D" id="1.10.8.430">
    <property type="entry name" value="Helical domain of apoptotic protease-activating factors"/>
    <property type="match status" value="1"/>
</dbReference>
<keyword evidence="3" id="KW-0611">Plant defense</keyword>
<dbReference type="PROSITE" id="PS50104">
    <property type="entry name" value="TIR"/>
    <property type="match status" value="1"/>
</dbReference>
<dbReference type="SUPFAM" id="SSF46785">
    <property type="entry name" value="Winged helix' DNA-binding domain"/>
    <property type="match status" value="1"/>
</dbReference>
<dbReference type="InterPro" id="IPR035897">
    <property type="entry name" value="Toll_tir_struct_dom_sf"/>
</dbReference>
<dbReference type="STRING" id="981085.W9RLA5"/>
<keyword evidence="1" id="KW-0433">Leucine-rich repeat</keyword>
<dbReference type="InterPro" id="IPR032675">
    <property type="entry name" value="LRR_dom_sf"/>
</dbReference>
<proteinExistence type="predicted"/>
<dbReference type="InterPro" id="IPR044974">
    <property type="entry name" value="Disease_R_plants"/>
</dbReference>
<dbReference type="Gene3D" id="3.40.50.300">
    <property type="entry name" value="P-loop containing nucleotide triphosphate hydrolases"/>
    <property type="match status" value="1"/>
</dbReference>
<dbReference type="GO" id="GO:0043531">
    <property type="term" value="F:ADP binding"/>
    <property type="evidence" value="ECO:0007669"/>
    <property type="project" value="InterPro"/>
</dbReference>
<evidence type="ECO:0000313" key="5">
    <source>
        <dbReference type="EMBL" id="EXB96019.1"/>
    </source>
</evidence>
<feature type="domain" description="TIR" evidence="4">
    <location>
        <begin position="15"/>
        <end position="165"/>
    </location>
</feature>
<dbReference type="InterPro" id="IPR036390">
    <property type="entry name" value="WH_DNA-bd_sf"/>
</dbReference>
<dbReference type="InterPro" id="IPR002182">
    <property type="entry name" value="NB-ARC"/>
</dbReference>
<dbReference type="InterPro" id="IPR000157">
    <property type="entry name" value="TIR_dom"/>
</dbReference>
<dbReference type="Pfam" id="PF23282">
    <property type="entry name" value="WHD_ROQ1"/>
    <property type="match status" value="1"/>
</dbReference>
<dbReference type="PANTHER" id="PTHR11017">
    <property type="entry name" value="LEUCINE-RICH REPEAT-CONTAINING PROTEIN"/>
    <property type="match status" value="1"/>
</dbReference>
<dbReference type="SUPFAM" id="SSF52200">
    <property type="entry name" value="Toll/Interleukin receptor TIR domain"/>
    <property type="match status" value="1"/>
</dbReference>
<dbReference type="InterPro" id="IPR058192">
    <property type="entry name" value="WHD_ROQ1-like"/>
</dbReference>
<evidence type="ECO:0000256" key="1">
    <source>
        <dbReference type="ARBA" id="ARBA00022614"/>
    </source>
</evidence>
<dbReference type="AlphaFoldDB" id="W9RLA5"/>
<dbReference type="PANTHER" id="PTHR11017:SF479">
    <property type="entry name" value="DISEASE RESISTANCE PROTEIN (TIR-NBS-LRR CLASS) FAMILY"/>
    <property type="match status" value="1"/>
</dbReference>
<dbReference type="SUPFAM" id="SSF52058">
    <property type="entry name" value="L domain-like"/>
    <property type="match status" value="1"/>
</dbReference>
<reference evidence="6" key="1">
    <citation type="submission" date="2013-01" db="EMBL/GenBank/DDBJ databases">
        <title>Draft Genome Sequence of a Mulberry Tree, Morus notabilis C.K. Schneid.</title>
        <authorList>
            <person name="He N."/>
            <person name="Zhao S."/>
        </authorList>
    </citation>
    <scope>NUCLEOTIDE SEQUENCE</scope>
</reference>
<dbReference type="Proteomes" id="UP000030645">
    <property type="component" value="Unassembled WGS sequence"/>
</dbReference>
<dbReference type="Pfam" id="PF00931">
    <property type="entry name" value="NB-ARC"/>
    <property type="match status" value="1"/>
</dbReference>
<keyword evidence="6" id="KW-1185">Reference proteome</keyword>
<dbReference type="SUPFAM" id="SSF52540">
    <property type="entry name" value="P-loop containing nucleoside triphosphate hydrolases"/>
    <property type="match status" value="1"/>
</dbReference>
<dbReference type="Gene3D" id="3.40.50.10140">
    <property type="entry name" value="Toll/interleukin-1 receptor homology (TIR) domain"/>
    <property type="match status" value="1"/>
</dbReference>
<dbReference type="InterPro" id="IPR027417">
    <property type="entry name" value="P-loop_NTPase"/>
</dbReference>
<protein>
    <submittedName>
        <fullName evidence="5">TMV resistance protein N</fullName>
    </submittedName>
</protein>